<dbReference type="Proteomes" id="UP001150217">
    <property type="component" value="Unassembled WGS sequence"/>
</dbReference>
<gene>
    <name evidence="2" type="ORF">C8R41DRAFT_970460</name>
</gene>
<protein>
    <recommendedName>
        <fullName evidence="4">C2H2-type domain-containing protein</fullName>
    </recommendedName>
</protein>
<evidence type="ECO:0008006" key="4">
    <source>
        <dbReference type="Google" id="ProtNLM"/>
    </source>
</evidence>
<name>A0ABQ8V3M7_9AGAR</name>
<evidence type="ECO:0000256" key="1">
    <source>
        <dbReference type="SAM" id="MobiDB-lite"/>
    </source>
</evidence>
<feature type="region of interest" description="Disordered" evidence="1">
    <location>
        <begin position="96"/>
        <end position="129"/>
    </location>
</feature>
<organism evidence="2 3">
    <name type="scientific">Lentinula lateritia</name>
    <dbReference type="NCBI Taxonomy" id="40482"/>
    <lineage>
        <taxon>Eukaryota</taxon>
        <taxon>Fungi</taxon>
        <taxon>Dikarya</taxon>
        <taxon>Basidiomycota</taxon>
        <taxon>Agaricomycotina</taxon>
        <taxon>Agaricomycetes</taxon>
        <taxon>Agaricomycetidae</taxon>
        <taxon>Agaricales</taxon>
        <taxon>Marasmiineae</taxon>
        <taxon>Omphalotaceae</taxon>
        <taxon>Lentinula</taxon>
    </lineage>
</organism>
<sequence length="261" mass="28868">MFSTTHLNYCSGCRKNFTQTSYLIQHQDQTTKSQCQEAGQARVDALRRGGKRSPRRSHSPPSHRPNSSPLPSSPEQHHSDCASGFEGDFFGYDYGPEDLPGFVDGSGDTEGIQMTTGQEEDETDGDNSPVELEKTWEAPRESATVNHLEDNDNNMDMDIVQPKSSLLRSLPAHRDNIHVTVFGGQAGTPIPNSNPAEVPFDSSDGFLHYKSQIPGIDSNCWAPFTSRIDWEIARWAKMRGPSSTAFSELLEIKGVRSLPKV</sequence>
<comment type="caution">
    <text evidence="2">The sequence shown here is derived from an EMBL/GenBank/DDBJ whole genome shotgun (WGS) entry which is preliminary data.</text>
</comment>
<feature type="region of interest" description="Disordered" evidence="1">
    <location>
        <begin position="40"/>
        <end position="82"/>
    </location>
</feature>
<feature type="compositionally biased region" description="Low complexity" evidence="1">
    <location>
        <begin position="64"/>
        <end position="74"/>
    </location>
</feature>
<dbReference type="EMBL" id="JANVFT010000092">
    <property type="protein sequence ID" value="KAJ4470309.1"/>
    <property type="molecule type" value="Genomic_DNA"/>
</dbReference>
<keyword evidence="3" id="KW-1185">Reference proteome</keyword>
<reference evidence="2" key="1">
    <citation type="submission" date="2022-08" db="EMBL/GenBank/DDBJ databases">
        <title>A Global Phylogenomic Analysis of the Shiitake Genus Lentinula.</title>
        <authorList>
            <consortium name="DOE Joint Genome Institute"/>
            <person name="Sierra-Patev S."/>
            <person name="Min B."/>
            <person name="Naranjo-Ortiz M."/>
            <person name="Looney B."/>
            <person name="Konkel Z."/>
            <person name="Slot J.C."/>
            <person name="Sakamoto Y."/>
            <person name="Steenwyk J.L."/>
            <person name="Rokas A."/>
            <person name="Carro J."/>
            <person name="Camarero S."/>
            <person name="Ferreira P."/>
            <person name="Molpeceres G."/>
            <person name="Ruiz-Duenas F.J."/>
            <person name="Serrano A."/>
            <person name="Henrissat B."/>
            <person name="Drula E."/>
            <person name="Hughes K.W."/>
            <person name="Mata J.L."/>
            <person name="Ishikawa N.K."/>
            <person name="Vargas-Isla R."/>
            <person name="Ushijima S."/>
            <person name="Smith C.A."/>
            <person name="Ahrendt S."/>
            <person name="Andreopoulos W."/>
            <person name="He G."/>
            <person name="Labutti K."/>
            <person name="Lipzen A."/>
            <person name="Ng V."/>
            <person name="Riley R."/>
            <person name="Sandor L."/>
            <person name="Barry K."/>
            <person name="Martinez A.T."/>
            <person name="Xiao Y."/>
            <person name="Gibbons J.G."/>
            <person name="Terashima K."/>
            <person name="Grigoriev I.V."/>
            <person name="Hibbett D.S."/>
        </authorList>
    </citation>
    <scope>NUCLEOTIDE SEQUENCE</scope>
    <source>
        <strain evidence="2">RHP3577 ss4</strain>
    </source>
</reference>
<evidence type="ECO:0000313" key="3">
    <source>
        <dbReference type="Proteomes" id="UP001150217"/>
    </source>
</evidence>
<feature type="compositionally biased region" description="Basic residues" evidence="1">
    <location>
        <begin position="48"/>
        <end position="58"/>
    </location>
</feature>
<evidence type="ECO:0000313" key="2">
    <source>
        <dbReference type="EMBL" id="KAJ4470309.1"/>
    </source>
</evidence>
<proteinExistence type="predicted"/>
<accession>A0ABQ8V3M7</accession>